<evidence type="ECO:0000256" key="1">
    <source>
        <dbReference type="ARBA" id="ARBA00023125"/>
    </source>
</evidence>
<dbReference type="PANTHER" id="PTHR30204">
    <property type="entry name" value="REDOX-CYCLING DRUG-SENSING TRANSCRIPTIONAL ACTIVATOR SOXR"/>
    <property type="match status" value="1"/>
</dbReference>
<dbReference type="Gene3D" id="3.20.80.10">
    <property type="entry name" value="Regulatory factor, effector binding domain"/>
    <property type="match status" value="1"/>
</dbReference>
<evidence type="ECO:0000259" key="2">
    <source>
        <dbReference type="PROSITE" id="PS50937"/>
    </source>
</evidence>
<accession>A0A8E1WBN5</accession>
<organism evidence="3 4">
    <name type="scientific">Aminobacter carboxidus</name>
    <dbReference type="NCBI Taxonomy" id="376165"/>
    <lineage>
        <taxon>Bacteria</taxon>
        <taxon>Pseudomonadati</taxon>
        <taxon>Pseudomonadota</taxon>
        <taxon>Alphaproteobacteria</taxon>
        <taxon>Hyphomicrobiales</taxon>
        <taxon>Phyllobacteriaceae</taxon>
        <taxon>Aminobacter</taxon>
    </lineage>
</organism>
<dbReference type="Gene3D" id="1.10.1660.10">
    <property type="match status" value="1"/>
</dbReference>
<sequence length="268" mass="29603">MTDSYLLAGRFGAATRLSPKALRLYAEQGLLLPVRIDPQTGYRYYASSQAPRARLIARLRRLDLPIVRIAQLLDLTPQARIVELQSWLSAQNDRLADQIELVRALSRQTEGDDTALAAAISLREIPAGKVSSRQRQVGVQTLDDFIAEAETDIHAHLRATGLADGGLMSVHFHDLVSRDSEGLVEVAVAFEGSLEPAGDLLIRLQPARREVYLPVPKAYEDFPLVMHVYDALEGWLDARSDISCIGSPRETYPGTQGARFDVAYPISQ</sequence>
<dbReference type="Proteomes" id="UP000532373">
    <property type="component" value="Unassembled WGS sequence"/>
</dbReference>
<evidence type="ECO:0000313" key="3">
    <source>
        <dbReference type="EMBL" id="MBB6465028.1"/>
    </source>
</evidence>
<proteinExistence type="predicted"/>
<dbReference type="GO" id="GO:0003677">
    <property type="term" value="F:DNA binding"/>
    <property type="evidence" value="ECO:0007669"/>
    <property type="project" value="UniProtKB-KW"/>
</dbReference>
<dbReference type="SMART" id="SM00422">
    <property type="entry name" value="HTH_MERR"/>
    <property type="match status" value="1"/>
</dbReference>
<reference evidence="3 4" key="1">
    <citation type="submission" date="2020-08" db="EMBL/GenBank/DDBJ databases">
        <title>Genomic Encyclopedia of Type Strains, Phase IV (KMG-IV): sequencing the most valuable type-strain genomes for metagenomic binning, comparative biology and taxonomic classification.</title>
        <authorList>
            <person name="Goeker M."/>
        </authorList>
    </citation>
    <scope>NUCLEOTIDE SEQUENCE [LARGE SCALE GENOMIC DNA]</scope>
    <source>
        <strain evidence="3 4">DSM 17454</strain>
    </source>
</reference>
<name>A0A8E1WBN5_9HYPH</name>
<dbReference type="PANTHER" id="PTHR30204:SF97">
    <property type="entry name" value="MERR FAMILY REGULATORY PROTEIN"/>
    <property type="match status" value="1"/>
</dbReference>
<comment type="caution">
    <text evidence="3">The sequence shown here is derived from an EMBL/GenBank/DDBJ whole genome shotgun (WGS) entry which is preliminary data.</text>
</comment>
<dbReference type="InterPro" id="IPR000551">
    <property type="entry name" value="MerR-type_HTH_dom"/>
</dbReference>
<evidence type="ECO:0000313" key="4">
    <source>
        <dbReference type="Proteomes" id="UP000532373"/>
    </source>
</evidence>
<dbReference type="Pfam" id="PF13411">
    <property type="entry name" value="MerR_1"/>
    <property type="match status" value="1"/>
</dbReference>
<dbReference type="GO" id="GO:0003700">
    <property type="term" value="F:DNA-binding transcription factor activity"/>
    <property type="evidence" value="ECO:0007669"/>
    <property type="project" value="InterPro"/>
</dbReference>
<gene>
    <name evidence="3" type="ORF">HNQ96_000875</name>
</gene>
<dbReference type="EMBL" id="JACHGI010000001">
    <property type="protein sequence ID" value="MBB6465028.1"/>
    <property type="molecule type" value="Genomic_DNA"/>
</dbReference>
<feature type="domain" description="HTH merR-type" evidence="2">
    <location>
        <begin position="14"/>
        <end position="75"/>
    </location>
</feature>
<dbReference type="PROSITE" id="PS50937">
    <property type="entry name" value="HTH_MERR_2"/>
    <property type="match status" value="1"/>
</dbReference>
<keyword evidence="1 3" id="KW-0238">DNA-binding</keyword>
<dbReference type="InterPro" id="IPR011256">
    <property type="entry name" value="Reg_factor_effector_dom_sf"/>
</dbReference>
<dbReference type="InterPro" id="IPR047057">
    <property type="entry name" value="MerR_fam"/>
</dbReference>
<protein>
    <submittedName>
        <fullName evidence="3">DNA-binding transcriptional MerR regulator</fullName>
    </submittedName>
</protein>
<dbReference type="SUPFAM" id="SSF46955">
    <property type="entry name" value="Putative DNA-binding domain"/>
    <property type="match status" value="1"/>
</dbReference>
<dbReference type="InterPro" id="IPR009061">
    <property type="entry name" value="DNA-bd_dom_put_sf"/>
</dbReference>
<dbReference type="AlphaFoldDB" id="A0A8E1WBN5"/>
<dbReference type="RefSeq" id="WP_184767531.1">
    <property type="nucleotide sequence ID" value="NZ_JACHGI010000001.1"/>
</dbReference>